<dbReference type="Proteomes" id="UP000238358">
    <property type="component" value="Chromosome"/>
</dbReference>
<dbReference type="InterPro" id="IPR056906">
    <property type="entry name" value="ORF2/G2P_dom"/>
</dbReference>
<accession>A0A2S0M4N0</accession>
<evidence type="ECO:0000313" key="2">
    <source>
        <dbReference type="EMBL" id="AVO26388.1"/>
    </source>
</evidence>
<dbReference type="EMBL" id="CP027569">
    <property type="protein sequence ID" value="AVO26388.1"/>
    <property type="molecule type" value="Genomic_DNA"/>
</dbReference>
<organism evidence="2 3">
    <name type="scientific">Megasphaera elsdenii</name>
    <dbReference type="NCBI Taxonomy" id="907"/>
    <lineage>
        <taxon>Bacteria</taxon>
        <taxon>Bacillati</taxon>
        <taxon>Bacillota</taxon>
        <taxon>Negativicutes</taxon>
        <taxon>Veillonellales</taxon>
        <taxon>Veillonellaceae</taxon>
        <taxon>Megasphaera</taxon>
    </lineage>
</organism>
<feature type="domain" description="Replication-associated protein ORF2/G2P" evidence="1">
    <location>
        <begin position="70"/>
        <end position="165"/>
    </location>
</feature>
<protein>
    <recommendedName>
        <fullName evidence="1">Replication-associated protein ORF2/G2P domain-containing protein</fullName>
    </recommendedName>
</protein>
<evidence type="ECO:0000259" key="1">
    <source>
        <dbReference type="Pfam" id="PF23343"/>
    </source>
</evidence>
<name>A0A2S0M4N0_MEGEL</name>
<gene>
    <name evidence="2" type="ORF">C6Y28_01410</name>
</gene>
<dbReference type="RefSeq" id="WP_051525006.1">
    <property type="nucleotide sequence ID" value="NZ_CP027569.1"/>
</dbReference>
<sequence>MIPKSFIREKKIYCGSFLEVEIYRVYDVTKKGRKEKKQKSSLKMIQANEKNAKKKLRRKIAANFDRGDYVVHLTYAPGFLPDSPEEAEKILTNYIRRINNRRKKEGLPKMKYIAVTEWKEKDGGKIYRLHHHVIMDGALCRDTIEELWTAPRRKGEKVRPSLGYVNVNRLQPSETGFTDLANYLTKGIPNKRRWRASQGLKEPVVKKSDYRWSGKKLNQMAALVDVHTEWEKLYPKYWYSKATTKLDEMRGWMISIVMRKKESDVRNAKNRHTGDIARIERICSGKSCKRTKRQQNEP</sequence>
<proteinExistence type="predicted"/>
<dbReference type="AlphaFoldDB" id="A0A2S0M4N0"/>
<reference evidence="2 3" key="1">
    <citation type="journal article" date="2018" name="Genome Announc.">
        <title>Complete genomes of two Megasphaera elsdenii strains, NCIMB 702410 and ATCC 25940.</title>
        <authorList>
            <person name="Hatmaker E.A."/>
            <person name="O'Dell K."/>
            <person name="Riley L.A."/>
            <person name="Klingeman D.M."/>
            <person name="Guss A.M."/>
        </authorList>
    </citation>
    <scope>NUCLEOTIDE SEQUENCE [LARGE SCALE GENOMIC DNA]</scope>
    <source>
        <strain evidence="2 3">NCIMB702410</strain>
    </source>
</reference>
<dbReference type="Pfam" id="PF23343">
    <property type="entry name" value="REP_ORF2-G2P"/>
    <property type="match status" value="1"/>
</dbReference>
<evidence type="ECO:0000313" key="3">
    <source>
        <dbReference type="Proteomes" id="UP000238358"/>
    </source>
</evidence>
<dbReference type="OrthoDB" id="1733540at2"/>